<gene>
    <name evidence="3" type="ORF">IU470_03655</name>
</gene>
<evidence type="ECO:0000256" key="1">
    <source>
        <dbReference type="SAM" id="SignalP"/>
    </source>
</evidence>
<dbReference type="PROSITE" id="PS51257">
    <property type="entry name" value="PROKAR_LIPOPROTEIN"/>
    <property type="match status" value="1"/>
</dbReference>
<feature type="domain" description="Mce/MlaD" evidence="2">
    <location>
        <begin position="36"/>
        <end position="117"/>
    </location>
</feature>
<dbReference type="InterPro" id="IPR052336">
    <property type="entry name" value="MlaD_Phospholipid_Transporter"/>
</dbReference>
<organism evidence="3 4">
    <name type="scientific">Nocardia abscessus</name>
    <dbReference type="NCBI Taxonomy" id="120957"/>
    <lineage>
        <taxon>Bacteria</taxon>
        <taxon>Bacillati</taxon>
        <taxon>Actinomycetota</taxon>
        <taxon>Actinomycetes</taxon>
        <taxon>Mycobacteriales</taxon>
        <taxon>Nocardiaceae</taxon>
        <taxon>Nocardia</taxon>
    </lineage>
</organism>
<keyword evidence="1" id="KW-0732">Signal</keyword>
<dbReference type="InterPro" id="IPR003399">
    <property type="entry name" value="Mce/MlaD"/>
</dbReference>
<evidence type="ECO:0000259" key="2">
    <source>
        <dbReference type="Pfam" id="PF02470"/>
    </source>
</evidence>
<feature type="signal peptide" evidence="1">
    <location>
        <begin position="1"/>
        <end position="21"/>
    </location>
</feature>
<accession>A0ABS0C1F1</accession>
<reference evidence="3 4" key="1">
    <citation type="submission" date="2020-10" db="EMBL/GenBank/DDBJ databases">
        <title>Identification of Nocardia species via Next-generation sequencing and recognition of intraspecies genetic diversity.</title>
        <authorList>
            <person name="Li P."/>
            <person name="Li P."/>
            <person name="Lu B."/>
        </authorList>
    </citation>
    <scope>NUCLEOTIDE SEQUENCE [LARGE SCALE GENOMIC DNA]</scope>
    <source>
        <strain evidence="3 4">N-11</strain>
    </source>
</reference>
<proteinExistence type="predicted"/>
<evidence type="ECO:0000313" key="3">
    <source>
        <dbReference type="EMBL" id="MBF6224215.1"/>
    </source>
</evidence>
<keyword evidence="4" id="KW-1185">Reference proteome</keyword>
<comment type="caution">
    <text evidence="3">The sequence shown here is derived from an EMBL/GenBank/DDBJ whole genome shotgun (WGS) entry which is preliminary data.</text>
</comment>
<dbReference type="RefSeq" id="WP_195031576.1">
    <property type="nucleotide sequence ID" value="NZ_JADLRE010000002.1"/>
</dbReference>
<dbReference type="EMBL" id="JADLRE010000002">
    <property type="protein sequence ID" value="MBF6224215.1"/>
    <property type="molecule type" value="Genomic_DNA"/>
</dbReference>
<dbReference type="Proteomes" id="UP000807309">
    <property type="component" value="Unassembled WGS sequence"/>
</dbReference>
<feature type="chain" id="PRO_5046737117" evidence="1">
    <location>
        <begin position="22"/>
        <end position="345"/>
    </location>
</feature>
<dbReference type="PANTHER" id="PTHR33371">
    <property type="entry name" value="INTERMEMBRANE PHOSPHOLIPID TRANSPORT SYSTEM BINDING PROTEIN MLAD-RELATED"/>
    <property type="match status" value="1"/>
</dbReference>
<name>A0ABS0C1F1_9NOCA</name>
<dbReference type="PANTHER" id="PTHR33371:SF4">
    <property type="entry name" value="INTERMEMBRANE PHOSPHOLIPID TRANSPORT SYSTEM BINDING PROTEIN MLAD"/>
    <property type="match status" value="1"/>
</dbReference>
<protein>
    <submittedName>
        <fullName evidence="3">MCE family protein</fullName>
    </submittedName>
</protein>
<evidence type="ECO:0000313" key="4">
    <source>
        <dbReference type="Proteomes" id="UP000807309"/>
    </source>
</evidence>
<dbReference type="Pfam" id="PF02470">
    <property type="entry name" value="MlaD"/>
    <property type="match status" value="1"/>
</dbReference>
<sequence>MKLTTKLLAFAVTGCTLGGCALDPSAITVPGMGRGDGYRVHVEFANALNLPGRAKVMANGVQVGDLAKVRVVDPAATAAGHVIADIDIDRAVKLPTATTAQLRQNTLLGDVFIELTTPPNGFDKTIADGGTIPIAQTKPAVQVEDVMAGLAAFVQGGAVQQFQDLVNRMNAVLPEQPADSAHIAQVIGADFTDVARHLGEVDNFLDGMEADVAMVLDRDRALSGLLNEQGATHVTSALKSLILVLGLSGAMGDIAHALTWMTPLVTAGDAAAKAFVPLLFTDRPLDLNAPSNLNRLVSLLRDQIIPFIEHGPKVDITGVDTGNGVPAQEQTSRIIDTLRMIGAVR</sequence>